<dbReference type="Proteomes" id="UP001241377">
    <property type="component" value="Unassembled WGS sequence"/>
</dbReference>
<keyword evidence="2" id="KW-1185">Reference proteome</keyword>
<gene>
    <name evidence="1" type="ORF">QFC19_007536</name>
</gene>
<sequence length="1085" mass="120901">MRRLKIGIRPQLILLVAFSSLFSLLILAIVTGVYFSDNLSNLRAERLEVISQLKATQVTQAVQYMFYQVYWLSQKNTVSDPLSSYRAGNNTEGVFVESQVTIDQFLATSELFVGARLYNLDLDIVAQGTNDLTIISEPTRDYLYPLLKNATIPPVLLSSQQYDESSDSDFPAYVSGPMSNNSWDYSAYFIGITLPVTSNSSIVFDKPSVSGYLTVLANAQNIYVAINDTQSFGSEKNTKNEYSILAVQPIYSDNNGNTSQIVGFESLFPADNADLIPNYVYNINSSSSVKKAFGLKYGSSSRVKSSSGSDVAIGFTRLTLNSRSFWTIIVEQSRKNFYAPVANFRDIIIGVVIGIGAFMCLVTFPLAVMFVRPITILKEATEAITTSKKKRHDKHNSTILTASPTGANDDRRGSALSEASTSYSTGIRLPEKILHTKKFFKDELTELSDAFNIMTAELDRQYATLEDRVRSRTKELEALKIQAESANEAKTVFIANISHELRTPLNGILGMTSIAMEEQDPSRIKESLQLIHRSGELLLHILTELLTYSKNTLNRSKLEKSEFQILEVVYQVQSIFSKLANDQRVNLMLWLKPSIIRKLVLVGDSNRIIQIVMNLVSNSLKFTPVGSAVDVQFKLLGEYDERRSKACKNTQVFVKRFPHSVSMGKFDPEETPTATPTDQEAESTIANGDTNPKSSKSSPEDISDNTSIFTLSTAEYDKAIFESQFETVKPLPSLPDHASDKPRSIAEESMVEFLRGDKRFRMRKLRRPKNWVLQIVVTDTGPGIEPALQEKVFEPFVQGDQTLSRSYGGTGLGLSICRQLAKMMNGTLTLDSTLGVGSTFILTIPLPQTREIIVDDEDMEEFCNDDFNPKRTENHKDKFVAEEDTPSSKKDTLSTDSSDSSKVLRLEVPRAIKPHLITRGSTGTANSGENGEILTDLSHLKILVAEDNMVNQEVIKRMLKLEGFPNITMACNGAEAVEMVKHLVESGEDFDIIFMDVQMPQIDGLLATKMIRSNLKWERPIIALTAFADESNVKECLNAGMSGFLAKPIKRSNLKKIIREFSPRLLSETVLTPPTHPSEDKRLGY</sequence>
<evidence type="ECO:0000313" key="1">
    <source>
        <dbReference type="EMBL" id="KAJ9095552.1"/>
    </source>
</evidence>
<name>A0ACC2VAG1_9TREE</name>
<reference evidence="1" key="1">
    <citation type="submission" date="2023-04" db="EMBL/GenBank/DDBJ databases">
        <title>Draft Genome sequencing of Naganishia species isolated from polar environments using Oxford Nanopore Technology.</title>
        <authorList>
            <person name="Leo P."/>
            <person name="Venkateswaran K."/>
        </authorList>
    </citation>
    <scope>NUCLEOTIDE SEQUENCE</scope>
    <source>
        <strain evidence="1">MNA-CCFEE 5261</strain>
    </source>
</reference>
<dbReference type="EMBL" id="JASBWR010000100">
    <property type="protein sequence ID" value="KAJ9095552.1"/>
    <property type="molecule type" value="Genomic_DNA"/>
</dbReference>
<organism evidence="1 2">
    <name type="scientific">Naganishia cerealis</name>
    <dbReference type="NCBI Taxonomy" id="610337"/>
    <lineage>
        <taxon>Eukaryota</taxon>
        <taxon>Fungi</taxon>
        <taxon>Dikarya</taxon>
        <taxon>Basidiomycota</taxon>
        <taxon>Agaricomycotina</taxon>
        <taxon>Tremellomycetes</taxon>
        <taxon>Filobasidiales</taxon>
        <taxon>Filobasidiaceae</taxon>
        <taxon>Naganishia</taxon>
    </lineage>
</organism>
<proteinExistence type="predicted"/>
<accession>A0ACC2VAG1</accession>
<comment type="caution">
    <text evidence="1">The sequence shown here is derived from an EMBL/GenBank/DDBJ whole genome shotgun (WGS) entry which is preliminary data.</text>
</comment>
<evidence type="ECO:0000313" key="2">
    <source>
        <dbReference type="Proteomes" id="UP001241377"/>
    </source>
</evidence>
<protein>
    <submittedName>
        <fullName evidence="1">Uncharacterized protein</fullName>
    </submittedName>
</protein>